<dbReference type="SUPFAM" id="SSF144232">
    <property type="entry name" value="HIT/MYND zinc finger-like"/>
    <property type="match status" value="1"/>
</dbReference>
<keyword evidence="3" id="KW-0862">Zinc</keyword>
<evidence type="ECO:0000256" key="1">
    <source>
        <dbReference type="ARBA" id="ARBA00022723"/>
    </source>
</evidence>
<keyword evidence="1" id="KW-0479">Metal-binding</keyword>
<feature type="domain" description="MYND-type" evidence="5">
    <location>
        <begin position="103"/>
        <end position="139"/>
    </location>
</feature>
<keyword evidence="2 4" id="KW-0863">Zinc-finger</keyword>
<evidence type="ECO:0000256" key="3">
    <source>
        <dbReference type="ARBA" id="ARBA00022833"/>
    </source>
</evidence>
<evidence type="ECO:0000259" key="5">
    <source>
        <dbReference type="PROSITE" id="PS50865"/>
    </source>
</evidence>
<accession>A0A8H5CAQ3</accession>
<protein>
    <recommendedName>
        <fullName evidence="5">MYND-type domain-containing protein</fullName>
    </recommendedName>
</protein>
<dbReference type="InterPro" id="IPR027974">
    <property type="entry name" value="DUF4470"/>
</dbReference>
<dbReference type="Gene3D" id="6.10.140.2220">
    <property type="match status" value="1"/>
</dbReference>
<proteinExistence type="predicted"/>
<dbReference type="Proteomes" id="UP000559256">
    <property type="component" value="Unassembled WGS sequence"/>
</dbReference>
<reference evidence="6 7" key="1">
    <citation type="journal article" date="2020" name="ISME J.">
        <title>Uncovering the hidden diversity of litter-decomposition mechanisms in mushroom-forming fungi.</title>
        <authorList>
            <person name="Floudas D."/>
            <person name="Bentzer J."/>
            <person name="Ahren D."/>
            <person name="Johansson T."/>
            <person name="Persson P."/>
            <person name="Tunlid A."/>
        </authorList>
    </citation>
    <scope>NUCLEOTIDE SEQUENCE [LARGE SCALE GENOMIC DNA]</scope>
    <source>
        <strain evidence="6 7">CBS 291.85</strain>
    </source>
</reference>
<evidence type="ECO:0000313" key="6">
    <source>
        <dbReference type="EMBL" id="KAF5337794.1"/>
    </source>
</evidence>
<dbReference type="PROSITE" id="PS50865">
    <property type="entry name" value="ZF_MYND_2"/>
    <property type="match status" value="1"/>
</dbReference>
<dbReference type="InterPro" id="IPR002893">
    <property type="entry name" value="Znf_MYND"/>
</dbReference>
<dbReference type="GO" id="GO:0008270">
    <property type="term" value="F:zinc ion binding"/>
    <property type="evidence" value="ECO:0007669"/>
    <property type="project" value="UniProtKB-KW"/>
</dbReference>
<name>A0A8H5CAQ3_9AGAR</name>
<dbReference type="Pfam" id="PF01753">
    <property type="entry name" value="zf-MYND"/>
    <property type="match status" value="1"/>
</dbReference>
<comment type="caution">
    <text evidence="6">The sequence shown here is derived from an EMBL/GenBank/DDBJ whole genome shotgun (WGS) entry which is preliminary data.</text>
</comment>
<dbReference type="Pfam" id="PF14737">
    <property type="entry name" value="DUF4470"/>
    <property type="match status" value="1"/>
</dbReference>
<sequence>MPDSTLAETLRCSLDNMNTKQEKVSALLSAMDQGREHRPLNGSGLNNTSLDDLSSRVDWMDLARQHGIEEDLVASILNLDSRDTSTHLNFLECGNHDLMASPSRRCRNKATKTCSQCLLVSYCSAGCQKEHWRNHKQDCKHPLRLNDWQPRWVQEQRSPAFMQSGTGSNKQTFHGKDLSLWGNMPAIDILNLNENEGLAASQTRDLALAFVASGDLRNVIRTVNELPENYAGTLKILINDRDQMVQCRNLLLLVALGMIPELNEATEIAIHLWYSLFLPNHWLPEIMKILQSSGLITTDEGLCTLSPGPHSTLNILMDAETKFFFGSTFLLNEPDKLTLGIANNVWSTHMRDPNRVDYIERFYLNLEPSHRLAIDEWRRFGVLYPFDACSNYLNQPNPWLFSHDHELFLSDYSSPKEGWDMNAAFEAGKAHGTTRANLMGCLYFYLKDQLKSFAHRLRTFHIDISLVRYDAVELAKAIKNEAVPGIPRMISFDRIEVSNAVDAMYAGVKPMLEAWGPFLKPKAENEHAAIIGLFMNWPLYVEGARVKDSNAKMEEMTHKFTEQYPEIIPKDIGKDRKAMQKLNAIMMSVLHNTEICHDNSEAFNNYLRGNEAFKACKNAGLKTRTRNTIVPHRIAGTLGSEWNVLPPKLTGEKKYVLMDLQSFTWQERYVEWVKA</sequence>
<organism evidence="6 7">
    <name type="scientific">Tetrapyrgos nigripes</name>
    <dbReference type="NCBI Taxonomy" id="182062"/>
    <lineage>
        <taxon>Eukaryota</taxon>
        <taxon>Fungi</taxon>
        <taxon>Dikarya</taxon>
        <taxon>Basidiomycota</taxon>
        <taxon>Agaricomycotina</taxon>
        <taxon>Agaricomycetes</taxon>
        <taxon>Agaricomycetidae</taxon>
        <taxon>Agaricales</taxon>
        <taxon>Marasmiineae</taxon>
        <taxon>Marasmiaceae</taxon>
        <taxon>Tetrapyrgos</taxon>
    </lineage>
</organism>
<evidence type="ECO:0000256" key="2">
    <source>
        <dbReference type="ARBA" id="ARBA00022771"/>
    </source>
</evidence>
<evidence type="ECO:0000313" key="7">
    <source>
        <dbReference type="Proteomes" id="UP000559256"/>
    </source>
</evidence>
<dbReference type="AlphaFoldDB" id="A0A8H5CAQ3"/>
<dbReference type="EMBL" id="JAACJM010000206">
    <property type="protein sequence ID" value="KAF5337794.1"/>
    <property type="molecule type" value="Genomic_DNA"/>
</dbReference>
<evidence type="ECO:0000256" key="4">
    <source>
        <dbReference type="PROSITE-ProRule" id="PRU00134"/>
    </source>
</evidence>
<keyword evidence="7" id="KW-1185">Reference proteome</keyword>
<dbReference type="OrthoDB" id="5282002at2759"/>
<gene>
    <name evidence="6" type="ORF">D9758_016286</name>
</gene>